<dbReference type="PANTHER" id="PTHR18937">
    <property type="entry name" value="STRUCTURAL MAINTENANCE OF CHROMOSOMES SMC FAMILY MEMBER"/>
    <property type="match status" value="1"/>
</dbReference>
<protein>
    <submittedName>
        <fullName evidence="3">Myosin-like protein</fullName>
    </submittedName>
</protein>
<gene>
    <name evidence="3" type="ORF">PHPALM_36</name>
</gene>
<evidence type="ECO:0000256" key="1">
    <source>
        <dbReference type="SAM" id="Coils"/>
    </source>
</evidence>
<evidence type="ECO:0000313" key="3">
    <source>
        <dbReference type="EMBL" id="POM81918.1"/>
    </source>
</evidence>
<feature type="coiled-coil region" evidence="1">
    <location>
        <begin position="1318"/>
        <end position="1616"/>
    </location>
</feature>
<reference evidence="3 4" key="1">
    <citation type="journal article" date="2017" name="Genome Biol. Evol.">
        <title>Phytophthora megakarya and P. palmivora, closely related causal agents of cacao black pod rot, underwent increases in genome sizes and gene numbers by different mechanisms.</title>
        <authorList>
            <person name="Ali S.S."/>
            <person name="Shao J."/>
            <person name="Lary D.J."/>
            <person name="Kronmiller B."/>
            <person name="Shen D."/>
            <person name="Strem M.D."/>
            <person name="Amoako-Attah I."/>
            <person name="Akrofi A.Y."/>
            <person name="Begoude B.A."/>
            <person name="Ten Hoopen G.M."/>
            <person name="Coulibaly K."/>
            <person name="Kebe B.I."/>
            <person name="Melnick R.L."/>
            <person name="Guiltinan M.J."/>
            <person name="Tyler B.M."/>
            <person name="Meinhardt L.W."/>
            <person name="Bailey B.A."/>
        </authorList>
    </citation>
    <scope>NUCLEOTIDE SEQUENCE [LARGE SCALE GENOMIC DNA]</scope>
    <source>
        <strain evidence="4">sbr112.9</strain>
    </source>
</reference>
<dbReference type="Proteomes" id="UP000237271">
    <property type="component" value="Unassembled WGS sequence"/>
</dbReference>
<keyword evidence="1" id="KW-0175">Coiled coil</keyword>
<feature type="non-terminal residue" evidence="3">
    <location>
        <position position="1817"/>
    </location>
</feature>
<evidence type="ECO:0000256" key="2">
    <source>
        <dbReference type="SAM" id="MobiDB-lite"/>
    </source>
</evidence>
<feature type="coiled-coil region" evidence="1">
    <location>
        <begin position="701"/>
        <end position="906"/>
    </location>
</feature>
<feature type="coiled-coil region" evidence="1">
    <location>
        <begin position="173"/>
        <end position="228"/>
    </location>
</feature>
<dbReference type="EMBL" id="NCKW01000003">
    <property type="protein sequence ID" value="POM81918.1"/>
    <property type="molecule type" value="Genomic_DNA"/>
</dbReference>
<feature type="compositionally biased region" description="Basic and acidic residues" evidence="2">
    <location>
        <begin position="1740"/>
        <end position="1768"/>
    </location>
</feature>
<comment type="caution">
    <text evidence="3">The sequence shown here is derived from an EMBL/GenBank/DDBJ whole genome shotgun (WGS) entry which is preliminary data.</text>
</comment>
<sequence>MMAEDGASLASPDSGGFPLRRRSFLFLLMRKAPILPPFRSRRPINLSFDCTTIGTRVEAEKRELIDKLKQAVGAGKAMKKQLDDARTHNKTQQQELELKDHEKQELVLKLEHAVARSQAMQQQLEDKDGELEVALSKVEAFQVELQAQQETHDKIQIKWTQEEARVMVFQEEKNRLTHQVAAMLEERQQQEREIQDVVQENDALQRKVQDLMQQVTGARQQQEDTEQMYLEVASKLNQALRDNDELTQGRRGSNEQELVMKIQMVEAELAASTEKWEKEKQQLTQQIQALTTSNEKISTELAEVAEIREQLLVHVGIDLTYESIESLLDTKSNEIRMLTEQLAAAEAPQEQAIREAVSTAIAEAERLSTQLETLQTQYDSLAAEKSVQDKTVEELRTDLERVAEEHSSSLFAKEDERRRLCEEKQMKIEQLTAQLDETQTQKQLLTQDFSTIRSKVEDMIAALPVGRPELGIETSQNSRFVELEAYLEHIHKQLTSAAKPDLGHIESETKNLQERIHKYEEENRLLVEKLEECEAALKARASDIEKFANRGLEGSSDSEKWVSSGEYAGSVASNGETAESCNGDASDLEHELEITKAQLHAVEAEMTACKAENLRMIFEVAKTADGVSKLKQDHETLLVTHQEKSSELDSVIVQLEALQSANQKLESDLKSKSDDLQHHLEVSGMQKEDFQSVIDNLNSVVVKAAKENSKIKRDLEDIKTENDVLEERISELHAVTDSKTEPDESQEKDREVEELRSSLVQAKVNFLEQKQQLTALEKKLVEVSKSSGPTCTVNSASLDAERREFEAALIEMIEMEKKLQVAYEAKQGLESTLQERMVAKAELEDRLSIAEDKIAELEQQLEQKVALIATIEEQLRSVEEEREKLADEFAKTKSKLERSRGKLEEKAIEFEAFKTTTNMLKDERSRLFNEIAMLKDKIAKSEVQKAAMADSQELANEELEEQLNELADKIAEIETEKQELRARLEETVYRSEEDIHQLRERLYMLEEEKSGIDDENLKLERTIENLESKLNSLEEQKAELEAANESSSEQLNHLEERVEKATSEIATLSGEKNSMIELQHSLEENVFALQDEKVKLEHTLEETTFKLQQELELVTAQVEAIQGQLLQSAAEKDEISAELSELQERVQADKLAHEEVAGKLESQIAENETLENKISVLKQMAERALQSLQANRDELAEAESRADVLTEERDAVKALLHEKQSAYEELTAQRDALQQQVEKLRNELENLLQKHSEETGAAEETIRGLKETESTLTKSLESVKQDLAEAESCVMVLVEERDAARKELTAKDLKIEVMLSQQGELDLAAQNLEKELKTLRSKSAADAEATEEMIRDLKEAKTQAEDTARILNDSSAQAEESLRAIQEKLAESELRVITLEKERDATRTSLNEKESTQETLSALQEDLQNKVAALETELKELSKTSSTELAAANETIAHLKNAEAEKVETLASLRQELAEAEGCVMVLVEERDDAKKTLSKKDLTLEVLSSEHGELQLKNQSVTTELEALRNKSAVDAQAAEEMVETLKEEVRRATESLESTQKELLESETRVAVLNAECDGANKALNDFETELKCLSTQKEDLQKRIERQEVDIVSLQSQHSAELASAEKTISAMKTSESEMTSLLQSVRQEMSNLKDHADSLSEEHNAAKIALAEQQVTINSFKSEVAILNERIQSLEGELQELQSQREVETQTAEETIRSLKESESQTAETLEAIRQQLSETEARVVSAEEEREAASKAVSEMESHREAQSTEVESLQERIQSLEGELQELQSQREREVETQTAEETIRSLKESESQTA</sequence>
<organism evidence="3 4">
    <name type="scientific">Phytophthora palmivora</name>
    <dbReference type="NCBI Taxonomy" id="4796"/>
    <lineage>
        <taxon>Eukaryota</taxon>
        <taxon>Sar</taxon>
        <taxon>Stramenopiles</taxon>
        <taxon>Oomycota</taxon>
        <taxon>Peronosporomycetes</taxon>
        <taxon>Peronosporales</taxon>
        <taxon>Peronosporaceae</taxon>
        <taxon>Phytophthora</taxon>
    </lineage>
</organism>
<feature type="compositionally biased region" description="Basic and acidic residues" evidence="2">
    <location>
        <begin position="1791"/>
        <end position="1817"/>
    </location>
</feature>
<feature type="coiled-coil region" evidence="1">
    <location>
        <begin position="648"/>
        <end position="675"/>
    </location>
</feature>
<feature type="coiled-coil region" evidence="1">
    <location>
        <begin position="266"/>
        <end position="384"/>
    </location>
</feature>
<feature type="coiled-coil region" evidence="1">
    <location>
        <begin position="421"/>
        <end position="448"/>
    </location>
</feature>
<proteinExistence type="predicted"/>
<dbReference type="Gene3D" id="1.10.287.1490">
    <property type="match status" value="2"/>
</dbReference>
<evidence type="ECO:0000313" key="4">
    <source>
        <dbReference type="Proteomes" id="UP000237271"/>
    </source>
</evidence>
<feature type="coiled-coil region" evidence="1">
    <location>
        <begin position="1125"/>
        <end position="1261"/>
    </location>
</feature>
<keyword evidence="4" id="KW-1185">Reference proteome</keyword>
<feature type="coiled-coil region" evidence="1">
    <location>
        <begin position="502"/>
        <end position="536"/>
    </location>
</feature>
<feature type="region of interest" description="Disordered" evidence="2">
    <location>
        <begin position="1740"/>
        <end position="1817"/>
    </location>
</feature>
<feature type="compositionally biased region" description="Polar residues" evidence="2">
    <location>
        <begin position="1769"/>
        <end position="1779"/>
    </location>
</feature>
<dbReference type="OrthoDB" id="1926336at2759"/>
<feature type="coiled-coil region" evidence="1">
    <location>
        <begin position="585"/>
        <end position="612"/>
    </location>
</feature>
<feature type="compositionally biased region" description="Low complexity" evidence="2">
    <location>
        <begin position="1781"/>
        <end position="1790"/>
    </location>
</feature>
<feature type="coiled-coil region" evidence="1">
    <location>
        <begin position="949"/>
        <end position="1071"/>
    </location>
</feature>
<name>A0A2P4YVS9_9STRA</name>
<accession>A0A2P4YVS9</accession>